<dbReference type="AlphaFoldDB" id="A0A1W1CSE3"/>
<organism evidence="1">
    <name type="scientific">hydrothermal vent metagenome</name>
    <dbReference type="NCBI Taxonomy" id="652676"/>
    <lineage>
        <taxon>unclassified sequences</taxon>
        <taxon>metagenomes</taxon>
        <taxon>ecological metagenomes</taxon>
    </lineage>
</organism>
<protein>
    <submittedName>
        <fullName evidence="1">Uncharacterized protein</fullName>
    </submittedName>
</protein>
<name>A0A1W1CSE3_9ZZZZ</name>
<evidence type="ECO:0000313" key="1">
    <source>
        <dbReference type="EMBL" id="SFV68679.1"/>
    </source>
</evidence>
<sequence length="114" mass="13350">MVENIALMLEVQQGKSIKTAEHEANSILNILEIDVATKRQNQCTQLELFYVMIVRAFLSKFDRVIIVMPFTIVKNLLNLHEVFKKIKQLKQTKECIVIDLNVNKNRYERLDFAL</sequence>
<dbReference type="EMBL" id="FPHK01000124">
    <property type="protein sequence ID" value="SFV68679.1"/>
    <property type="molecule type" value="Genomic_DNA"/>
</dbReference>
<proteinExistence type="predicted"/>
<reference evidence="1" key="1">
    <citation type="submission" date="2016-10" db="EMBL/GenBank/DDBJ databases">
        <authorList>
            <person name="de Groot N.N."/>
        </authorList>
    </citation>
    <scope>NUCLEOTIDE SEQUENCE</scope>
</reference>
<gene>
    <name evidence="1" type="ORF">MNB_SM-6-904</name>
</gene>
<accession>A0A1W1CSE3</accession>